<dbReference type="AlphaFoldDB" id="A0A4R5KSP2"/>
<gene>
    <name evidence="2" type="ORF">E1757_11020</name>
</gene>
<dbReference type="RefSeq" id="WP_133227738.1">
    <property type="nucleotide sequence ID" value="NZ_SMRT01000004.1"/>
</dbReference>
<dbReference type="PANTHER" id="PTHR43649">
    <property type="entry name" value="ARABINOSE-BINDING PROTEIN-RELATED"/>
    <property type="match status" value="1"/>
</dbReference>
<dbReference type="EMBL" id="SMRT01000004">
    <property type="protein sequence ID" value="TDF98035.1"/>
    <property type="molecule type" value="Genomic_DNA"/>
</dbReference>
<dbReference type="InterPro" id="IPR006059">
    <property type="entry name" value="SBP"/>
</dbReference>
<dbReference type="Gene3D" id="3.40.190.10">
    <property type="entry name" value="Periplasmic binding protein-like II"/>
    <property type="match status" value="1"/>
</dbReference>
<dbReference type="OrthoDB" id="55273at2"/>
<feature type="chain" id="PRO_5039143257" evidence="1">
    <location>
        <begin position="22"/>
        <end position="447"/>
    </location>
</feature>
<comment type="caution">
    <text evidence="2">The sequence shown here is derived from an EMBL/GenBank/DDBJ whole genome shotgun (WGS) entry which is preliminary data.</text>
</comment>
<name>A0A4R5KSP2_9BACL</name>
<evidence type="ECO:0000256" key="1">
    <source>
        <dbReference type="SAM" id="SignalP"/>
    </source>
</evidence>
<evidence type="ECO:0000313" key="2">
    <source>
        <dbReference type="EMBL" id="TDF98035.1"/>
    </source>
</evidence>
<dbReference type="PROSITE" id="PS51257">
    <property type="entry name" value="PROKAR_LIPOPROTEIN"/>
    <property type="match status" value="1"/>
</dbReference>
<proteinExistence type="predicted"/>
<protein>
    <submittedName>
        <fullName evidence="2">Carbohydrate ABC transporter substrate-binding protein</fullName>
    </submittedName>
</protein>
<sequence length="447" mass="49364">MRKRLLKAMPIMLLTAMLGLAGCSGGAQQGAAPSAGADGKQETASSTGKKTDINIWLWDKTDSRAKMYEEFTKLYPQYNIVMTAVESKDMAQKLQTALASGADLPDIAWLEQTYRGKLLSLNIWEDLSKAPYNLDKSQVLDYLIPLETTESGVYVGPEAPSVAGMAYKRALTKQYFGTDDRAELEKIFTDWDTFIKKGIEVKEKSNGKVFMFASLGDAYAFLKGQTSTPFIQGNTLNLKEGATPLMDKLIQMKKAGIVDVLDTNSPAANASYTDETHIFYPCANWSVEFTIKANDKNGIGRWGFMIPPGGPFPLGGTVQAVPQKAKNKVGAAELIKFLFLSEKGSEVARDYKGNFSPFKPIYSKPDFYSKKEEHFAGQDVQKAIAQDVFPKIKSVRLPSKYDQDIDDSINVAMKTINASKDGNIDAVQLVKKMEDDLKNKQPDLKVQ</sequence>
<dbReference type="Proteomes" id="UP000295636">
    <property type="component" value="Unassembled WGS sequence"/>
</dbReference>
<dbReference type="PANTHER" id="PTHR43649:SF32">
    <property type="entry name" value="SUGAR BINDING SECRETED PROTEIN"/>
    <property type="match status" value="1"/>
</dbReference>
<dbReference type="Pfam" id="PF01547">
    <property type="entry name" value="SBP_bac_1"/>
    <property type="match status" value="1"/>
</dbReference>
<reference evidence="2 3" key="1">
    <citation type="submission" date="2019-03" db="EMBL/GenBank/DDBJ databases">
        <title>This is whole genome sequence of Paenibacillus sp MS74 strain.</title>
        <authorList>
            <person name="Trinh H.N."/>
        </authorList>
    </citation>
    <scope>NUCLEOTIDE SEQUENCE [LARGE SCALE GENOMIC DNA]</scope>
    <source>
        <strain evidence="2 3">MS74</strain>
    </source>
</reference>
<dbReference type="InterPro" id="IPR050490">
    <property type="entry name" value="Bact_solute-bd_prot1"/>
</dbReference>
<evidence type="ECO:0000313" key="3">
    <source>
        <dbReference type="Proteomes" id="UP000295636"/>
    </source>
</evidence>
<dbReference type="SUPFAM" id="SSF53850">
    <property type="entry name" value="Periplasmic binding protein-like II"/>
    <property type="match status" value="1"/>
</dbReference>
<keyword evidence="3" id="KW-1185">Reference proteome</keyword>
<accession>A0A4R5KSP2</accession>
<organism evidence="2 3">
    <name type="scientific">Paenibacillus piri</name>
    <dbReference type="NCBI Taxonomy" id="2547395"/>
    <lineage>
        <taxon>Bacteria</taxon>
        <taxon>Bacillati</taxon>
        <taxon>Bacillota</taxon>
        <taxon>Bacilli</taxon>
        <taxon>Bacillales</taxon>
        <taxon>Paenibacillaceae</taxon>
        <taxon>Paenibacillus</taxon>
    </lineage>
</organism>
<feature type="signal peptide" evidence="1">
    <location>
        <begin position="1"/>
        <end position="21"/>
    </location>
</feature>
<keyword evidence="1" id="KW-0732">Signal</keyword>